<dbReference type="InterPro" id="IPR003593">
    <property type="entry name" value="AAA+_ATPase"/>
</dbReference>
<sequence>MDSDEERNYYCLLLLLLRVGTPKLRAYFIRKWDSAGHRPWMDCPQDGADLTRIWKPKILPYENTKVTSGDTKTWDLLLFVNILLPNEPGKAVKRALDKLKDLRNSLCHSYDAKLTKHDFQSKWNDACNALVFFGAKSGEFKSVKRDANRPLQELKPVVVKWLAHEFELVHNGQLQLLQKLDKLEKGQFTLLDAIEQTTKATVERICEFEKIQQATAEGTNPVDSDNRYRSTLEQPSKSGVTNQSAACEAEELKKYLKRYYRTGERALLLPLPWMEGDQFHIENIYTSTKLVKMNTNQESSLENMFFKEATDHRNARRILIEGETGIGKSALCKKIAYDWSMNKNPQLFPTFEVVLSLRCRDFHTGSNLWDAIEKQNFSDCLKEKKNEIFEYIESNQSDVLLILDGYDEIPDKSADTMKQSIERLMDGQLLPHCYVIVTSRPGKSSEIRNHFDRKLEIKGFELNDSFTFIRRFFVSAPINASPFISFIERFEDVKDLVRSPLNTAILCLQKKDNEELSIRSLNEEIIFSILKRYCVEKLGQKVNDDDIPGVREKLYTLGKMAVILKKDDRGNEFEENEFRNIVNPAGWPCVAFFVAILSAIWSWIRKKFRNESLREKVSATDLIGEFLVHKKTVGTIKTVSCYTFLHASLKERLATDYVKQSFRKIDFSECTFILAFKNWATFLRVICLIRDVLKSCIEDKTLSSRDIVQYVLAFLLMVIYIGFIIFTYRGWINSRSELKITYQRVN</sequence>
<name>A0A6P8IW96_ACTTE</name>
<reference evidence="4" key="1">
    <citation type="submission" date="2025-08" db="UniProtKB">
        <authorList>
            <consortium name="RefSeq"/>
        </authorList>
    </citation>
    <scope>IDENTIFICATION</scope>
    <source>
        <tissue evidence="4">Tentacle</tissue>
    </source>
</reference>
<dbReference type="InterPro" id="IPR007111">
    <property type="entry name" value="NACHT_NTPase"/>
</dbReference>
<keyword evidence="1" id="KW-0812">Transmembrane</keyword>
<dbReference type="PANTHER" id="PTHR46844">
    <property type="entry name" value="SLR5058 PROTEIN"/>
    <property type="match status" value="1"/>
</dbReference>
<dbReference type="RefSeq" id="XP_031571636.1">
    <property type="nucleotide sequence ID" value="XM_031715776.1"/>
</dbReference>
<dbReference type="InParanoid" id="A0A6P8IW96"/>
<dbReference type="PROSITE" id="PS50837">
    <property type="entry name" value="NACHT"/>
    <property type="match status" value="1"/>
</dbReference>
<dbReference type="Pfam" id="PF05729">
    <property type="entry name" value="NACHT"/>
    <property type="match status" value="1"/>
</dbReference>
<keyword evidence="3" id="KW-1185">Reference proteome</keyword>
<evidence type="ECO:0000313" key="3">
    <source>
        <dbReference type="Proteomes" id="UP000515163"/>
    </source>
</evidence>
<dbReference type="PANTHER" id="PTHR46844:SF1">
    <property type="entry name" value="SLR5058 PROTEIN"/>
    <property type="match status" value="1"/>
</dbReference>
<dbReference type="CDD" id="cd00009">
    <property type="entry name" value="AAA"/>
    <property type="match status" value="1"/>
</dbReference>
<dbReference type="SUPFAM" id="SSF52540">
    <property type="entry name" value="P-loop containing nucleoside triphosphate hydrolases"/>
    <property type="match status" value="1"/>
</dbReference>
<dbReference type="Proteomes" id="UP000515163">
    <property type="component" value="Unplaced"/>
</dbReference>
<evidence type="ECO:0000259" key="2">
    <source>
        <dbReference type="PROSITE" id="PS50837"/>
    </source>
</evidence>
<dbReference type="InterPro" id="IPR027417">
    <property type="entry name" value="P-loop_NTPase"/>
</dbReference>
<proteinExistence type="predicted"/>
<feature type="domain" description="NACHT" evidence="2">
    <location>
        <begin position="316"/>
        <end position="442"/>
    </location>
</feature>
<dbReference type="Gene3D" id="3.40.50.300">
    <property type="entry name" value="P-loop containing nucleotide triphosphate hydrolases"/>
    <property type="match status" value="1"/>
</dbReference>
<feature type="transmembrane region" description="Helical" evidence="1">
    <location>
        <begin position="585"/>
        <end position="604"/>
    </location>
</feature>
<evidence type="ECO:0000313" key="4">
    <source>
        <dbReference type="RefSeq" id="XP_031571636.1"/>
    </source>
</evidence>
<dbReference type="AlphaFoldDB" id="A0A6P8IW96"/>
<keyword evidence="1" id="KW-0472">Membrane</keyword>
<gene>
    <name evidence="4" type="primary">LOC116305803</name>
</gene>
<protein>
    <submittedName>
        <fullName evidence="4">Uncharacterized protein LOC116305803</fullName>
    </submittedName>
</protein>
<dbReference type="KEGG" id="aten:116305803"/>
<organism evidence="3 4">
    <name type="scientific">Actinia tenebrosa</name>
    <name type="common">Australian red waratah sea anemone</name>
    <dbReference type="NCBI Taxonomy" id="6105"/>
    <lineage>
        <taxon>Eukaryota</taxon>
        <taxon>Metazoa</taxon>
        <taxon>Cnidaria</taxon>
        <taxon>Anthozoa</taxon>
        <taxon>Hexacorallia</taxon>
        <taxon>Actiniaria</taxon>
        <taxon>Actiniidae</taxon>
        <taxon>Actinia</taxon>
    </lineage>
</organism>
<evidence type="ECO:0000256" key="1">
    <source>
        <dbReference type="SAM" id="Phobius"/>
    </source>
</evidence>
<dbReference type="OrthoDB" id="5987518at2759"/>
<dbReference type="SMART" id="SM00382">
    <property type="entry name" value="AAA"/>
    <property type="match status" value="1"/>
</dbReference>
<accession>A0A6P8IW96</accession>
<keyword evidence="1" id="KW-1133">Transmembrane helix</keyword>
<feature type="transmembrane region" description="Helical" evidence="1">
    <location>
        <begin position="707"/>
        <end position="728"/>
    </location>
</feature>
<dbReference type="GeneID" id="116305803"/>